<dbReference type="SMART" id="SM00091">
    <property type="entry name" value="PAS"/>
    <property type="match status" value="1"/>
</dbReference>
<dbReference type="InterPro" id="IPR035965">
    <property type="entry name" value="PAS-like_dom_sf"/>
</dbReference>
<feature type="domain" description="GGDEF" evidence="5">
    <location>
        <begin position="161"/>
        <end position="292"/>
    </location>
</feature>
<organism evidence="6 7">
    <name type="scientific">Thermus brevis</name>
    <dbReference type="NCBI Taxonomy" id="2862456"/>
    <lineage>
        <taxon>Bacteria</taxon>
        <taxon>Thermotogati</taxon>
        <taxon>Deinococcota</taxon>
        <taxon>Deinococci</taxon>
        <taxon>Thermales</taxon>
        <taxon>Thermaceae</taxon>
        <taxon>Thermus</taxon>
    </lineage>
</organism>
<feature type="domain" description="PAC" evidence="3">
    <location>
        <begin position="78"/>
        <end position="132"/>
    </location>
</feature>
<dbReference type="RefSeq" id="WP_219759002.1">
    <property type="nucleotide sequence ID" value="NZ_JAHXRS010000004.1"/>
</dbReference>
<dbReference type="SUPFAM" id="SSF141868">
    <property type="entry name" value="EAL domain-like"/>
    <property type="match status" value="1"/>
</dbReference>
<dbReference type="Gene3D" id="3.30.450.20">
    <property type="entry name" value="PAS domain"/>
    <property type="match status" value="1"/>
</dbReference>
<evidence type="ECO:0000313" key="6">
    <source>
        <dbReference type="EMBL" id="MBW6394246.1"/>
    </source>
</evidence>
<protein>
    <submittedName>
        <fullName evidence="6">EAL domain-containing protein</fullName>
    </submittedName>
</protein>
<dbReference type="CDD" id="cd00130">
    <property type="entry name" value="PAS"/>
    <property type="match status" value="1"/>
</dbReference>
<dbReference type="InterPro" id="IPR029787">
    <property type="entry name" value="Nucleotide_cyclase"/>
</dbReference>
<dbReference type="InterPro" id="IPR001633">
    <property type="entry name" value="EAL_dom"/>
</dbReference>
<dbReference type="Pfam" id="PF00989">
    <property type="entry name" value="PAS"/>
    <property type="match status" value="1"/>
</dbReference>
<dbReference type="SMART" id="SM00267">
    <property type="entry name" value="GGDEF"/>
    <property type="match status" value="1"/>
</dbReference>
<dbReference type="InterPro" id="IPR035919">
    <property type="entry name" value="EAL_sf"/>
</dbReference>
<dbReference type="InterPro" id="IPR000014">
    <property type="entry name" value="PAS"/>
</dbReference>
<dbReference type="Proteomes" id="UP000724268">
    <property type="component" value="Unassembled WGS sequence"/>
</dbReference>
<dbReference type="PROSITE" id="PS50112">
    <property type="entry name" value="PAS"/>
    <property type="match status" value="1"/>
</dbReference>
<evidence type="ECO:0000259" key="4">
    <source>
        <dbReference type="PROSITE" id="PS50883"/>
    </source>
</evidence>
<dbReference type="Pfam" id="PF00990">
    <property type="entry name" value="GGDEF"/>
    <property type="match status" value="1"/>
</dbReference>
<dbReference type="PROSITE" id="PS50883">
    <property type="entry name" value="EAL"/>
    <property type="match status" value="1"/>
</dbReference>
<dbReference type="InterPro" id="IPR000700">
    <property type="entry name" value="PAS-assoc_C"/>
</dbReference>
<dbReference type="Pfam" id="PF00563">
    <property type="entry name" value="EAL"/>
    <property type="match status" value="1"/>
</dbReference>
<dbReference type="PANTHER" id="PTHR44757">
    <property type="entry name" value="DIGUANYLATE CYCLASE DGCP"/>
    <property type="match status" value="1"/>
</dbReference>
<dbReference type="CDD" id="cd01949">
    <property type="entry name" value="GGDEF"/>
    <property type="match status" value="1"/>
</dbReference>
<dbReference type="Gene3D" id="3.20.20.450">
    <property type="entry name" value="EAL domain"/>
    <property type="match status" value="1"/>
</dbReference>
<feature type="region of interest" description="Disordered" evidence="1">
    <location>
        <begin position="532"/>
        <end position="551"/>
    </location>
</feature>
<evidence type="ECO:0000256" key="1">
    <source>
        <dbReference type="SAM" id="MobiDB-lite"/>
    </source>
</evidence>
<proteinExistence type="predicted"/>
<dbReference type="InterPro" id="IPR043128">
    <property type="entry name" value="Rev_trsase/Diguanyl_cyclase"/>
</dbReference>
<gene>
    <name evidence="6" type="ORF">KZX47_03615</name>
</gene>
<dbReference type="CDD" id="cd01948">
    <property type="entry name" value="EAL"/>
    <property type="match status" value="1"/>
</dbReference>
<dbReference type="PROSITE" id="PS50113">
    <property type="entry name" value="PAC"/>
    <property type="match status" value="1"/>
</dbReference>
<dbReference type="InterPro" id="IPR013767">
    <property type="entry name" value="PAS_fold"/>
</dbReference>
<reference evidence="6 7" key="1">
    <citation type="submission" date="2021-07" db="EMBL/GenBank/DDBJ databases">
        <title>Thermus aquaticus gen. n. and sp. n., a nonsporulating extreme thermophile.</title>
        <authorList>
            <person name="Hu C.-J."/>
            <person name="Li W.-J."/>
            <person name="Xian W.-D."/>
        </authorList>
    </citation>
    <scope>NUCLEOTIDE SEQUENCE [LARGE SCALE GENOMIC DNA]</scope>
    <source>
        <strain evidence="6 7">SYSU G05001</strain>
    </source>
</reference>
<evidence type="ECO:0000259" key="3">
    <source>
        <dbReference type="PROSITE" id="PS50113"/>
    </source>
</evidence>
<dbReference type="InterPro" id="IPR052155">
    <property type="entry name" value="Biofilm_reg_signaling"/>
</dbReference>
<name>A0ABS6ZW13_9DEIN</name>
<evidence type="ECO:0000259" key="5">
    <source>
        <dbReference type="PROSITE" id="PS50887"/>
    </source>
</evidence>
<dbReference type="PROSITE" id="PS50887">
    <property type="entry name" value="GGDEF"/>
    <property type="match status" value="1"/>
</dbReference>
<accession>A0ABS6ZW13</accession>
<keyword evidence="7" id="KW-1185">Reference proteome</keyword>
<dbReference type="SUPFAM" id="SSF55785">
    <property type="entry name" value="PYP-like sensor domain (PAS domain)"/>
    <property type="match status" value="1"/>
</dbReference>
<evidence type="ECO:0000313" key="7">
    <source>
        <dbReference type="Proteomes" id="UP000724268"/>
    </source>
</evidence>
<dbReference type="SMART" id="SM00052">
    <property type="entry name" value="EAL"/>
    <property type="match status" value="1"/>
</dbReference>
<sequence>MNPPSLPPSVLETVLEQLAESVLITDASGRILYVNQAFEHLTGYSREEVLGQNPRFLKSGAHSREFYRMFWEQIRAGVPYRGLFINRKKDGTLFTEEKIVTPVRDPSGNISYFVATSRDVTGGIAFQTRLRELTTHDPLTRLLNHRAFLERVERDLATPVRGMALAYLDLDRFQMVNDLLGHRGGDAVLAEVGRRLLAALPEAVLGRVGGDEFAAWYPAEDPDEARGKGRLLLEALALEVPVQGKPVRLECSMGIALFPQHGASFTDLLRRADLAMHRAKLLRTWEPEVFTPDLEGLTPQALALETSFREALSLGRAQLVFQSLLDLGDGTFRNAEVLFRIRGSEGLSNPLPHLDLSRRSVNEPLDRFVIGQARGLQEKYPDLTLWLNVTPWSLGDPTFLAFVRREVEEGLEPERVVLEINERLAQPQLARIVPALWKLRAQGFRLALDDFGSGQLSLVHLQSLPLNFLKIDRELFWSHRGNGLHPPPVIAHIVAMARDLGLGVALEGVETESDLALAQALGVDLVQGFYLHAPDSEPRNPGQVSDRPEMP</sequence>
<dbReference type="SMART" id="SM00086">
    <property type="entry name" value="PAC"/>
    <property type="match status" value="1"/>
</dbReference>
<feature type="domain" description="PAS" evidence="2">
    <location>
        <begin position="7"/>
        <end position="53"/>
    </location>
</feature>
<dbReference type="PANTHER" id="PTHR44757:SF2">
    <property type="entry name" value="BIOFILM ARCHITECTURE MAINTENANCE PROTEIN MBAA"/>
    <property type="match status" value="1"/>
</dbReference>
<dbReference type="InterPro" id="IPR000160">
    <property type="entry name" value="GGDEF_dom"/>
</dbReference>
<dbReference type="NCBIfam" id="TIGR00254">
    <property type="entry name" value="GGDEF"/>
    <property type="match status" value="1"/>
</dbReference>
<feature type="domain" description="EAL" evidence="4">
    <location>
        <begin position="301"/>
        <end position="548"/>
    </location>
</feature>
<evidence type="ECO:0000259" key="2">
    <source>
        <dbReference type="PROSITE" id="PS50112"/>
    </source>
</evidence>
<dbReference type="InterPro" id="IPR001610">
    <property type="entry name" value="PAC"/>
</dbReference>
<dbReference type="Gene3D" id="3.30.70.270">
    <property type="match status" value="1"/>
</dbReference>
<dbReference type="EMBL" id="JAHXRS010000004">
    <property type="protein sequence ID" value="MBW6394246.1"/>
    <property type="molecule type" value="Genomic_DNA"/>
</dbReference>
<dbReference type="SUPFAM" id="SSF55073">
    <property type="entry name" value="Nucleotide cyclase"/>
    <property type="match status" value="1"/>
</dbReference>
<dbReference type="NCBIfam" id="TIGR00229">
    <property type="entry name" value="sensory_box"/>
    <property type="match status" value="1"/>
</dbReference>
<comment type="caution">
    <text evidence="6">The sequence shown here is derived from an EMBL/GenBank/DDBJ whole genome shotgun (WGS) entry which is preliminary data.</text>
</comment>